<dbReference type="SMART" id="SM00923">
    <property type="entry name" value="MbtH"/>
    <property type="match status" value="1"/>
</dbReference>
<evidence type="ECO:0000313" key="3">
    <source>
        <dbReference type="Proteomes" id="UP000248924"/>
    </source>
</evidence>
<feature type="domain" description="MbtH-like" evidence="1">
    <location>
        <begin position="1"/>
        <end position="53"/>
    </location>
</feature>
<dbReference type="InterPro" id="IPR037407">
    <property type="entry name" value="MLP_fam"/>
</dbReference>
<comment type="caution">
    <text evidence="2">The sequence shown here is derived from an EMBL/GenBank/DDBJ whole genome shotgun (WGS) entry which is preliminary data.</text>
</comment>
<dbReference type="Pfam" id="PF03621">
    <property type="entry name" value="MbtH"/>
    <property type="match status" value="1"/>
</dbReference>
<dbReference type="Proteomes" id="UP000248924">
    <property type="component" value="Unassembled WGS sequence"/>
</dbReference>
<organism evidence="2 3">
    <name type="scientific">Micromonospora craterilacus</name>
    <dbReference type="NCBI Taxonomy" id="1655439"/>
    <lineage>
        <taxon>Bacteria</taxon>
        <taxon>Bacillati</taxon>
        <taxon>Actinomycetota</taxon>
        <taxon>Actinomycetes</taxon>
        <taxon>Micromonosporales</taxon>
        <taxon>Micromonosporaceae</taxon>
        <taxon>Micromonospora</taxon>
    </lineage>
</organism>
<gene>
    <name evidence="2" type="ORF">C1I95_11700</name>
</gene>
<sequence>MSDDSDDPVEVYRVVLNHEEQYSIWPADRDLPPGWRDEGTVGPKADCLAHIDQVWTDMRPLSLRQYMERMANEPVTEEAEPLDDEEPLVDRLSRGDHPVEVVIRPERTGPALREAIERGYVFIRFTNTRGGTELGVRIDATASSVDGADFDTATGPVHLAGDLTLDFVPVRCIADVDLATMSGTGRLVVGEPAA</sequence>
<dbReference type="PANTHER" id="PTHR38444:SF1">
    <property type="entry name" value="ENTEROBACTIN BIOSYNTHESIS PROTEIN YBDZ"/>
    <property type="match status" value="1"/>
</dbReference>
<name>A0A2W2FCL4_9ACTN</name>
<protein>
    <submittedName>
        <fullName evidence="2">MbtH domain-containing protein</fullName>
    </submittedName>
</protein>
<dbReference type="PANTHER" id="PTHR38444">
    <property type="entry name" value="ENTEROBACTIN BIOSYNTHESIS PROTEIN YBDZ"/>
    <property type="match status" value="1"/>
</dbReference>
<reference evidence="2 3" key="1">
    <citation type="submission" date="2018-01" db="EMBL/GenBank/DDBJ databases">
        <title>Draft genome sequence of Jishengella sp. NA12.</title>
        <authorList>
            <person name="Sahin N."/>
            <person name="Ay H."/>
            <person name="Saygin H."/>
        </authorList>
    </citation>
    <scope>NUCLEOTIDE SEQUENCE [LARGE SCALE GENOMIC DNA]</scope>
    <source>
        <strain evidence="2 3">NA12</strain>
    </source>
</reference>
<dbReference type="EMBL" id="POTY01000057">
    <property type="protein sequence ID" value="PZG19357.1"/>
    <property type="molecule type" value="Genomic_DNA"/>
</dbReference>
<dbReference type="AlphaFoldDB" id="A0A2W2FCL4"/>
<dbReference type="SUPFAM" id="SSF160582">
    <property type="entry name" value="MbtH-like"/>
    <property type="match status" value="1"/>
</dbReference>
<keyword evidence="3" id="KW-1185">Reference proteome</keyword>
<dbReference type="InterPro" id="IPR005153">
    <property type="entry name" value="MbtH-like_dom"/>
</dbReference>
<proteinExistence type="predicted"/>
<dbReference type="Gene3D" id="2.40.250.10">
    <property type="entry name" value="Core binding factor, beta subunit"/>
    <property type="match status" value="1"/>
</dbReference>
<dbReference type="Gene3D" id="3.90.820.10">
    <property type="entry name" value="Structural Genomics, Unknown Function 30-nov-00 1gh9 Mol_id"/>
    <property type="match status" value="1"/>
</dbReference>
<evidence type="ECO:0000259" key="1">
    <source>
        <dbReference type="SMART" id="SM00923"/>
    </source>
</evidence>
<accession>A0A2W2FCL4</accession>
<dbReference type="OrthoDB" id="7584480at2"/>
<dbReference type="InterPro" id="IPR038020">
    <property type="entry name" value="MbtH-like_sf"/>
</dbReference>
<dbReference type="GO" id="GO:0019290">
    <property type="term" value="P:siderophore biosynthetic process"/>
    <property type="evidence" value="ECO:0007669"/>
    <property type="project" value="TreeGrafter"/>
</dbReference>
<evidence type="ECO:0000313" key="2">
    <source>
        <dbReference type="EMBL" id="PZG19357.1"/>
    </source>
</evidence>
<dbReference type="GO" id="GO:0005829">
    <property type="term" value="C:cytosol"/>
    <property type="evidence" value="ECO:0007669"/>
    <property type="project" value="TreeGrafter"/>
</dbReference>
<dbReference type="InterPro" id="IPR036552">
    <property type="entry name" value="CBF_bsu_sf"/>
</dbReference>